<feature type="domain" description="C2H2-type" evidence="9">
    <location>
        <begin position="955"/>
        <end position="982"/>
    </location>
</feature>
<evidence type="ECO:0000256" key="2">
    <source>
        <dbReference type="ARBA" id="ARBA00022723"/>
    </source>
</evidence>
<feature type="compositionally biased region" description="Low complexity" evidence="8">
    <location>
        <begin position="321"/>
        <end position="334"/>
    </location>
</feature>
<dbReference type="Proteomes" id="UP001162480">
    <property type="component" value="Chromosome 7"/>
</dbReference>
<dbReference type="InterPro" id="IPR013087">
    <property type="entry name" value="Znf_C2H2_type"/>
</dbReference>
<dbReference type="FunFam" id="3.30.160.60:FF:001498">
    <property type="entry name" value="Zinc finger protein 404"/>
    <property type="match status" value="1"/>
</dbReference>
<evidence type="ECO:0000256" key="8">
    <source>
        <dbReference type="SAM" id="MobiDB-lite"/>
    </source>
</evidence>
<evidence type="ECO:0000313" key="10">
    <source>
        <dbReference type="EMBL" id="CAI9726025.1"/>
    </source>
</evidence>
<keyword evidence="3" id="KW-0677">Repeat</keyword>
<feature type="compositionally biased region" description="Basic and acidic residues" evidence="8">
    <location>
        <begin position="796"/>
        <end position="811"/>
    </location>
</feature>
<dbReference type="InterPro" id="IPR036236">
    <property type="entry name" value="Znf_C2H2_sf"/>
</dbReference>
<proteinExistence type="predicted"/>
<sequence>MGCRTILPNMEKLSHCGPLPITSSNVGLDYGNHVIEALLKMSSDTDDDEDQSFEQSKVVDTRNKNLLCPSESTPMPPVILHSQTTNYKLYCSPMSQSSASNMVQSPTNQPVSLKTHGILSPPMSSSLSSSLSSVSSWPKKSTKYSKEDSFTKFISDKRQTCSNDEQSKPIELNVTTPRLEKRPTYANLSSIHRTEANDEGNAEPLSTSSLSSLTDGYPAFTGDTSDCPYGQNYNKPRGLTKFEYHSHYIKQCRIEKTARTKKVWERSPKRQQVISRKRKLIKKCQLENYMEQNTPVSAHHERKKKMFHSNTKSSRKRRIVNSNLKSKNNSSRNFQNQFSETADLLNETIGRLGQSDLVLTDSGRDSKNEHPCLESHTSVILSDTSYPSSSQTWSTPESMNTEVISGTSSYGLFKSRIDPGQFTSSPLPNISDSSSGPCQELPLPSSSLNLSSVEEHISASDSLDMSLEEGNKAFVQIETSNEKSQLQLLCNASGDTKHEIVLSDSSVSLSVSLGERPDCVGQSCSSDSEAEAENENVEASDKSNDSNSFQHDSNSFQHDSNSFQHASNILSSTRNSQKDISLERKGPVIISPLSIDMGSPSLISFEENNQHDELSLSNNKSFLNDLSPKNTNLVTDKKKNFLKLPTQSFSASASKMQNAALHGSSSTSSVQQNAATTTTTTAAVSKQDHNQILAKSKKVPHSAYSTNQLCKDKSSYSNQSLPADSFQDTSSVYFSPGKSSHCHKGLSPFSPISNISKDNQMKPEGAKPKVHRQVAKKNHDKRANNNNSSSNRRHRGMLEHRRSRSHNKENTDLSDFEQSSNKHFFEREFICSSRETPHISKDSGLGACRKSYQSPQIASLANSPALTVAGASTDPIESNEIKRNRQPIVDGFRLREKPYHCDICDKSFSLSSNLTKHKLVHTGKTPYHCNICGKSFSETHILISHKRTHTGEKPYQCDICGKSFSQKGTLTRHKRIHTVEEPYH</sequence>
<feature type="region of interest" description="Disordered" evidence="8">
    <location>
        <begin position="520"/>
        <end position="562"/>
    </location>
</feature>
<evidence type="ECO:0000256" key="6">
    <source>
        <dbReference type="ARBA" id="ARBA00023242"/>
    </source>
</evidence>
<protein>
    <submittedName>
        <fullName evidence="10">Serine-rich adhesin for platelets-like isoform X1</fullName>
    </submittedName>
</protein>
<dbReference type="EMBL" id="OX597820">
    <property type="protein sequence ID" value="CAI9726025.1"/>
    <property type="molecule type" value="Genomic_DNA"/>
</dbReference>
<keyword evidence="5" id="KW-0862">Zinc</keyword>
<dbReference type="Pfam" id="PF13912">
    <property type="entry name" value="zf-C2H2_6"/>
    <property type="match status" value="1"/>
</dbReference>
<feature type="region of interest" description="Disordered" evidence="8">
    <location>
        <begin position="293"/>
        <end position="334"/>
    </location>
</feature>
<dbReference type="PANTHER" id="PTHR24377">
    <property type="entry name" value="IP01015P-RELATED"/>
    <property type="match status" value="1"/>
</dbReference>
<evidence type="ECO:0000313" key="11">
    <source>
        <dbReference type="Proteomes" id="UP001162480"/>
    </source>
</evidence>
<comment type="subcellular location">
    <subcellularLocation>
        <location evidence="1">Nucleus</location>
    </subcellularLocation>
</comment>
<evidence type="ECO:0000256" key="4">
    <source>
        <dbReference type="ARBA" id="ARBA00022771"/>
    </source>
</evidence>
<dbReference type="InterPro" id="IPR050826">
    <property type="entry name" value="Krueppel_C2H2_ZnFinger"/>
</dbReference>
<dbReference type="FunFam" id="3.30.160.60:FF:000512">
    <property type="entry name" value="zinc finger protein 197 isoform X1"/>
    <property type="match status" value="1"/>
</dbReference>
<keyword evidence="4 7" id="KW-0863">Zinc-finger</keyword>
<accession>A0AA36B151</accession>
<dbReference type="PROSITE" id="PS00028">
    <property type="entry name" value="ZINC_FINGER_C2H2_1"/>
    <property type="match status" value="3"/>
</dbReference>
<feature type="region of interest" description="Disordered" evidence="8">
    <location>
        <begin position="743"/>
        <end position="816"/>
    </location>
</feature>
<evidence type="ECO:0000256" key="5">
    <source>
        <dbReference type="ARBA" id="ARBA00022833"/>
    </source>
</evidence>
<feature type="compositionally biased region" description="Basic residues" evidence="8">
    <location>
        <begin position="300"/>
        <end position="319"/>
    </location>
</feature>
<gene>
    <name evidence="10" type="ORF">OCTVUL_1B007508</name>
</gene>
<name>A0AA36B151_OCTVU</name>
<dbReference type="FunFam" id="3.30.160.60:FF:000557">
    <property type="entry name" value="zinc finger and SCAN domain-containing protein 29"/>
    <property type="match status" value="1"/>
</dbReference>
<feature type="domain" description="C2H2-type" evidence="9">
    <location>
        <begin position="927"/>
        <end position="954"/>
    </location>
</feature>
<feature type="compositionally biased region" description="Acidic residues" evidence="8">
    <location>
        <begin position="528"/>
        <end position="538"/>
    </location>
</feature>
<dbReference type="Gene3D" id="3.30.160.60">
    <property type="entry name" value="Classic Zinc Finger"/>
    <property type="match status" value="3"/>
</dbReference>
<feature type="compositionally biased region" description="Low complexity" evidence="8">
    <location>
        <begin position="424"/>
        <end position="446"/>
    </location>
</feature>
<feature type="domain" description="C2H2-type" evidence="9">
    <location>
        <begin position="899"/>
        <end position="926"/>
    </location>
</feature>
<dbReference type="AlphaFoldDB" id="A0AA36B151"/>
<dbReference type="SMART" id="SM00355">
    <property type="entry name" value="ZnF_C2H2"/>
    <property type="match status" value="3"/>
</dbReference>
<dbReference type="SUPFAM" id="SSF57667">
    <property type="entry name" value="beta-beta-alpha zinc fingers"/>
    <property type="match status" value="2"/>
</dbReference>
<feature type="region of interest" description="Disordered" evidence="8">
    <location>
        <begin position="421"/>
        <end position="446"/>
    </location>
</feature>
<dbReference type="GO" id="GO:0008270">
    <property type="term" value="F:zinc ion binding"/>
    <property type="evidence" value="ECO:0007669"/>
    <property type="project" value="UniProtKB-KW"/>
</dbReference>
<evidence type="ECO:0000256" key="7">
    <source>
        <dbReference type="PROSITE-ProRule" id="PRU00042"/>
    </source>
</evidence>
<evidence type="ECO:0000256" key="1">
    <source>
        <dbReference type="ARBA" id="ARBA00004123"/>
    </source>
</evidence>
<feature type="compositionally biased region" description="Basic residues" evidence="8">
    <location>
        <begin position="768"/>
        <end position="780"/>
    </location>
</feature>
<dbReference type="Pfam" id="PF00096">
    <property type="entry name" value="zf-C2H2"/>
    <property type="match status" value="2"/>
</dbReference>
<feature type="compositionally biased region" description="Polar residues" evidence="8">
    <location>
        <begin position="545"/>
        <end position="562"/>
    </location>
</feature>
<keyword evidence="6" id="KW-0539">Nucleus</keyword>
<keyword evidence="2" id="KW-0479">Metal-binding</keyword>
<evidence type="ECO:0000256" key="3">
    <source>
        <dbReference type="ARBA" id="ARBA00022737"/>
    </source>
</evidence>
<dbReference type="GO" id="GO:0005634">
    <property type="term" value="C:nucleus"/>
    <property type="evidence" value="ECO:0007669"/>
    <property type="project" value="UniProtKB-SubCell"/>
</dbReference>
<dbReference type="PROSITE" id="PS50157">
    <property type="entry name" value="ZINC_FINGER_C2H2_2"/>
    <property type="match status" value="3"/>
</dbReference>
<organism evidence="10 11">
    <name type="scientific">Octopus vulgaris</name>
    <name type="common">Common octopus</name>
    <dbReference type="NCBI Taxonomy" id="6645"/>
    <lineage>
        <taxon>Eukaryota</taxon>
        <taxon>Metazoa</taxon>
        <taxon>Spiralia</taxon>
        <taxon>Lophotrochozoa</taxon>
        <taxon>Mollusca</taxon>
        <taxon>Cephalopoda</taxon>
        <taxon>Coleoidea</taxon>
        <taxon>Octopodiformes</taxon>
        <taxon>Octopoda</taxon>
        <taxon>Incirrata</taxon>
        <taxon>Octopodidae</taxon>
        <taxon>Octopus</taxon>
    </lineage>
</organism>
<reference evidence="10" key="1">
    <citation type="submission" date="2023-08" db="EMBL/GenBank/DDBJ databases">
        <authorList>
            <person name="Alioto T."/>
            <person name="Alioto T."/>
            <person name="Gomez Garrido J."/>
        </authorList>
    </citation>
    <scope>NUCLEOTIDE SEQUENCE</scope>
</reference>
<keyword evidence="11" id="KW-1185">Reference proteome</keyword>
<evidence type="ECO:0000259" key="9">
    <source>
        <dbReference type="PROSITE" id="PS50157"/>
    </source>
</evidence>